<gene>
    <name evidence="1" type="ORF">GPUH_LOCUS22284</name>
</gene>
<sequence>MLDRERSSIRNDSDQLEALLGTLRSRCPDDGRCVFSSGPEMAIDATTAARALSDTTALSSMINSSIPSTANGSTVSIEDQIRNVDKVLKTFVAA</sequence>
<evidence type="ECO:0000313" key="3">
    <source>
        <dbReference type="WBParaSite" id="GPUH_0002231101-mRNA-1"/>
    </source>
</evidence>
<accession>A0A183EMU3</accession>
<dbReference type="EMBL" id="UYRT01094707">
    <property type="protein sequence ID" value="VDN39773.1"/>
    <property type="molecule type" value="Genomic_DNA"/>
</dbReference>
<evidence type="ECO:0000313" key="1">
    <source>
        <dbReference type="EMBL" id="VDN39773.1"/>
    </source>
</evidence>
<protein>
    <submittedName>
        <fullName evidence="1 3">Uncharacterized protein</fullName>
    </submittedName>
</protein>
<evidence type="ECO:0000313" key="2">
    <source>
        <dbReference type="Proteomes" id="UP000271098"/>
    </source>
</evidence>
<reference evidence="1 2" key="2">
    <citation type="submission" date="2018-11" db="EMBL/GenBank/DDBJ databases">
        <authorList>
            <consortium name="Pathogen Informatics"/>
        </authorList>
    </citation>
    <scope>NUCLEOTIDE SEQUENCE [LARGE SCALE GENOMIC DNA]</scope>
</reference>
<keyword evidence="2" id="KW-1185">Reference proteome</keyword>
<dbReference type="AlphaFoldDB" id="A0A183EMU3"/>
<reference evidence="3" key="1">
    <citation type="submission" date="2016-06" db="UniProtKB">
        <authorList>
            <consortium name="WormBaseParasite"/>
        </authorList>
    </citation>
    <scope>IDENTIFICATION</scope>
</reference>
<name>A0A183EMU3_9BILA</name>
<organism evidence="3">
    <name type="scientific">Gongylonema pulchrum</name>
    <dbReference type="NCBI Taxonomy" id="637853"/>
    <lineage>
        <taxon>Eukaryota</taxon>
        <taxon>Metazoa</taxon>
        <taxon>Ecdysozoa</taxon>
        <taxon>Nematoda</taxon>
        <taxon>Chromadorea</taxon>
        <taxon>Rhabditida</taxon>
        <taxon>Spirurina</taxon>
        <taxon>Spiruromorpha</taxon>
        <taxon>Spiruroidea</taxon>
        <taxon>Gongylonematidae</taxon>
        <taxon>Gongylonema</taxon>
    </lineage>
</organism>
<dbReference type="Proteomes" id="UP000271098">
    <property type="component" value="Unassembled WGS sequence"/>
</dbReference>
<proteinExistence type="predicted"/>
<dbReference type="WBParaSite" id="GPUH_0002231101-mRNA-1">
    <property type="protein sequence ID" value="GPUH_0002231101-mRNA-1"/>
    <property type="gene ID" value="GPUH_0002231101"/>
</dbReference>